<sequence length="639" mass="70693">MSLHKKLWLAIIGLLLIVFSGSFLVTTLSAKSYLQQQISMKNADNAAALALSLTQQGADEVLLELTLSAQFDTGFYELIELRAPDGKLMILRQDNQPATGAPGWFMSLFPINAEDGVANVQEGWQQVGTLTLRSHSKFAYERLWQSTQLLLLIFLAAMIVSGFVGGQVLKRILKPLDDVVEQAQAIGNRRFITIPEPSTLEFRQVVSAMNEMSGRIKQVLSSEAKRLQKWQRDAHVDKVTGLNNREPFMKSIEAALESDDVNATGSLSLVRLAGLAQMNQLYGRANMDAVLHEIGKELNRIVMQHSRWAASRLNGSDFAILAPRAMDPREAAEQMQGSIRAVLENHSMDKGVLLPAATTIYKHGDTIGSIMTRLDGALLSNEREGESAISIAYDGDIQMQPVRQQMDHWRGVLVESFRKHNFTLDYFPVIGLNQELVHYEAPARLNWQGDKLSAGQFLPWVNRLQMSLELDKEVVDLALRAIETTGYPTAVNLSVASVVEPGYLSWIGERLTSKKEAAKNLWLEVPEAMAFRHLENFKHLCKRVTASGCKIGIEHVGHQLSDLGNISDIGVDFLKIDASFVRDIDNNVANQTLLRTLCTVGHSIGVKVYAEGVRTNEEWATLQELGADGATGPGISLPE</sequence>
<dbReference type="PANTHER" id="PTHR33121">
    <property type="entry name" value="CYCLIC DI-GMP PHOSPHODIESTERASE PDEF"/>
    <property type="match status" value="1"/>
</dbReference>
<dbReference type="InterPro" id="IPR003660">
    <property type="entry name" value="HAMP_dom"/>
</dbReference>
<keyword evidence="6" id="KW-1185">Reference proteome</keyword>
<dbReference type="InterPro" id="IPR043128">
    <property type="entry name" value="Rev_trsase/Diguanyl_cyclase"/>
</dbReference>
<feature type="domain" description="HAMP" evidence="3">
    <location>
        <begin position="170"/>
        <end position="221"/>
    </location>
</feature>
<dbReference type="Gene3D" id="6.20.270.20">
    <property type="entry name" value="LapD/MoxY periplasmic domain"/>
    <property type="match status" value="1"/>
</dbReference>
<dbReference type="InterPro" id="IPR035919">
    <property type="entry name" value="EAL_sf"/>
</dbReference>
<dbReference type="PROSITE" id="PS50885">
    <property type="entry name" value="HAMP"/>
    <property type="match status" value="1"/>
</dbReference>
<evidence type="ECO:0000259" key="3">
    <source>
        <dbReference type="PROSITE" id="PS50885"/>
    </source>
</evidence>
<dbReference type="Pfam" id="PF16448">
    <property type="entry name" value="LapD_MoxY_N"/>
    <property type="match status" value="1"/>
</dbReference>
<reference evidence="5 6" key="1">
    <citation type="submission" date="2019-03" db="EMBL/GenBank/DDBJ databases">
        <title>Seongchinamella monodicae gen. nov., sp. nov., a novel member of the Gammaproteobacteria isolated from a tidal mudflat of beach.</title>
        <authorList>
            <person name="Yang H.G."/>
            <person name="Kang J.W."/>
            <person name="Lee S.D."/>
        </authorList>
    </citation>
    <scope>NUCLEOTIDE SEQUENCE [LARGE SCALE GENOMIC DNA]</scope>
    <source>
        <strain evidence="5 6">GH4-78</strain>
    </source>
</reference>
<dbReference type="EMBL" id="SMSE01000001">
    <property type="protein sequence ID" value="TDG15248.1"/>
    <property type="molecule type" value="Genomic_DNA"/>
</dbReference>
<dbReference type="Pfam" id="PF00990">
    <property type="entry name" value="GGDEF"/>
    <property type="match status" value="1"/>
</dbReference>
<dbReference type="SUPFAM" id="SSF55073">
    <property type="entry name" value="Nucleotide cyclase"/>
    <property type="match status" value="1"/>
</dbReference>
<evidence type="ECO:0000259" key="2">
    <source>
        <dbReference type="PROSITE" id="PS50883"/>
    </source>
</evidence>
<dbReference type="InterPro" id="IPR050706">
    <property type="entry name" value="Cyclic-di-GMP_PDE-like"/>
</dbReference>
<gene>
    <name evidence="5" type="ORF">E2F43_03165</name>
</gene>
<dbReference type="OrthoDB" id="5894408at2"/>
<feature type="domain" description="EAL" evidence="2">
    <location>
        <begin position="406"/>
        <end position="639"/>
    </location>
</feature>
<feature type="transmembrane region" description="Helical" evidence="1">
    <location>
        <begin position="149"/>
        <end position="169"/>
    </location>
</feature>
<dbReference type="SMART" id="SM00304">
    <property type="entry name" value="HAMP"/>
    <property type="match status" value="1"/>
</dbReference>
<dbReference type="SMART" id="SM00052">
    <property type="entry name" value="EAL"/>
    <property type="match status" value="1"/>
</dbReference>
<dbReference type="Pfam" id="PF00672">
    <property type="entry name" value="HAMP"/>
    <property type="match status" value="1"/>
</dbReference>
<comment type="caution">
    <text evidence="5">The sequence shown here is derived from an EMBL/GenBank/DDBJ whole genome shotgun (WGS) entry which is preliminary data.</text>
</comment>
<evidence type="ECO:0000256" key="1">
    <source>
        <dbReference type="SAM" id="Phobius"/>
    </source>
</evidence>
<dbReference type="InterPro" id="IPR000160">
    <property type="entry name" value="GGDEF_dom"/>
</dbReference>
<proteinExistence type="predicted"/>
<dbReference type="GO" id="GO:0007165">
    <property type="term" value="P:signal transduction"/>
    <property type="evidence" value="ECO:0007669"/>
    <property type="project" value="InterPro"/>
</dbReference>
<dbReference type="Proteomes" id="UP000295554">
    <property type="component" value="Unassembled WGS sequence"/>
</dbReference>
<dbReference type="SMART" id="SM00267">
    <property type="entry name" value="GGDEF"/>
    <property type="match status" value="1"/>
</dbReference>
<keyword evidence="1" id="KW-1133">Transmembrane helix</keyword>
<dbReference type="SUPFAM" id="SSF141868">
    <property type="entry name" value="EAL domain-like"/>
    <property type="match status" value="1"/>
</dbReference>
<dbReference type="PANTHER" id="PTHR33121:SF23">
    <property type="entry name" value="CYCLIC DI-GMP PHOSPHODIESTERASE PDEB"/>
    <property type="match status" value="1"/>
</dbReference>
<dbReference type="AlphaFoldDB" id="A0A4R5LVJ9"/>
<organism evidence="5 6">
    <name type="scientific">Seongchinamella unica</name>
    <dbReference type="NCBI Taxonomy" id="2547392"/>
    <lineage>
        <taxon>Bacteria</taxon>
        <taxon>Pseudomonadati</taxon>
        <taxon>Pseudomonadota</taxon>
        <taxon>Gammaproteobacteria</taxon>
        <taxon>Cellvibrionales</taxon>
        <taxon>Halieaceae</taxon>
        <taxon>Seongchinamella</taxon>
    </lineage>
</organism>
<evidence type="ECO:0000259" key="4">
    <source>
        <dbReference type="PROSITE" id="PS50887"/>
    </source>
</evidence>
<dbReference type="RefSeq" id="WP_133209460.1">
    <property type="nucleotide sequence ID" value="NZ_SMSE01000001.1"/>
</dbReference>
<evidence type="ECO:0000313" key="5">
    <source>
        <dbReference type="EMBL" id="TDG15248.1"/>
    </source>
</evidence>
<dbReference type="CDD" id="cd01948">
    <property type="entry name" value="EAL"/>
    <property type="match status" value="1"/>
</dbReference>
<protein>
    <submittedName>
        <fullName evidence="5">EAL domain-containing protein</fullName>
    </submittedName>
</protein>
<dbReference type="Gene3D" id="3.30.110.200">
    <property type="match status" value="1"/>
</dbReference>
<dbReference type="InterPro" id="IPR032244">
    <property type="entry name" value="LapD_MoxY_N"/>
</dbReference>
<dbReference type="PROSITE" id="PS50883">
    <property type="entry name" value="EAL"/>
    <property type="match status" value="1"/>
</dbReference>
<feature type="domain" description="GGDEF" evidence="4">
    <location>
        <begin position="263"/>
        <end position="394"/>
    </location>
</feature>
<dbReference type="InterPro" id="IPR042461">
    <property type="entry name" value="LapD_MoxY_peri_C"/>
</dbReference>
<dbReference type="GO" id="GO:0016020">
    <property type="term" value="C:membrane"/>
    <property type="evidence" value="ECO:0007669"/>
    <property type="project" value="InterPro"/>
</dbReference>
<dbReference type="InterPro" id="IPR029787">
    <property type="entry name" value="Nucleotide_cyclase"/>
</dbReference>
<dbReference type="InterPro" id="IPR001633">
    <property type="entry name" value="EAL_dom"/>
</dbReference>
<dbReference type="Pfam" id="PF00563">
    <property type="entry name" value="EAL"/>
    <property type="match status" value="1"/>
</dbReference>
<dbReference type="GO" id="GO:0071111">
    <property type="term" value="F:cyclic-guanylate-specific phosphodiesterase activity"/>
    <property type="evidence" value="ECO:0007669"/>
    <property type="project" value="InterPro"/>
</dbReference>
<dbReference type="CDD" id="cd06225">
    <property type="entry name" value="HAMP"/>
    <property type="match status" value="1"/>
</dbReference>
<dbReference type="Gene3D" id="3.20.20.450">
    <property type="entry name" value="EAL domain"/>
    <property type="match status" value="1"/>
</dbReference>
<keyword evidence="1" id="KW-0472">Membrane</keyword>
<dbReference type="Gene3D" id="3.30.70.270">
    <property type="match status" value="1"/>
</dbReference>
<keyword evidence="1" id="KW-0812">Transmembrane</keyword>
<accession>A0A4R5LVJ9</accession>
<evidence type="ECO:0000313" key="6">
    <source>
        <dbReference type="Proteomes" id="UP000295554"/>
    </source>
</evidence>
<name>A0A4R5LVJ9_9GAMM</name>
<dbReference type="PROSITE" id="PS50887">
    <property type="entry name" value="GGDEF"/>
    <property type="match status" value="1"/>
</dbReference>